<dbReference type="EMBL" id="CADEBC010000232">
    <property type="protein sequence ID" value="CAB3226978.1"/>
    <property type="molecule type" value="Genomic_DNA"/>
</dbReference>
<evidence type="ECO:0000313" key="5">
    <source>
        <dbReference type="Proteomes" id="UP000494256"/>
    </source>
</evidence>
<dbReference type="InterPro" id="IPR038606">
    <property type="entry name" value="To_sf"/>
</dbReference>
<dbReference type="SMART" id="SM00700">
    <property type="entry name" value="JHBP"/>
    <property type="match status" value="1"/>
</dbReference>
<dbReference type="Gene3D" id="3.15.10.30">
    <property type="entry name" value="Haemolymph juvenile hormone binding protein"/>
    <property type="match status" value="1"/>
</dbReference>
<dbReference type="GO" id="GO:0005615">
    <property type="term" value="C:extracellular space"/>
    <property type="evidence" value="ECO:0007669"/>
    <property type="project" value="TreeGrafter"/>
</dbReference>
<dbReference type="AlphaFoldDB" id="A0A8S0Z3D5"/>
<dbReference type="OrthoDB" id="7487921at2759"/>
<dbReference type="EMBL" id="CADEBD010000422">
    <property type="protein sequence ID" value="CAB3254667.1"/>
    <property type="molecule type" value="Genomic_DNA"/>
</dbReference>
<dbReference type="Proteomes" id="UP000494106">
    <property type="component" value="Unassembled WGS sequence"/>
</dbReference>
<organism evidence="2 4">
    <name type="scientific">Arctia plantaginis</name>
    <name type="common">Wood tiger moth</name>
    <name type="synonym">Phalaena plantaginis</name>
    <dbReference type="NCBI Taxonomy" id="874455"/>
    <lineage>
        <taxon>Eukaryota</taxon>
        <taxon>Metazoa</taxon>
        <taxon>Ecdysozoa</taxon>
        <taxon>Arthropoda</taxon>
        <taxon>Hexapoda</taxon>
        <taxon>Insecta</taxon>
        <taxon>Pterygota</taxon>
        <taxon>Neoptera</taxon>
        <taxon>Endopterygota</taxon>
        <taxon>Lepidoptera</taxon>
        <taxon>Glossata</taxon>
        <taxon>Ditrysia</taxon>
        <taxon>Noctuoidea</taxon>
        <taxon>Erebidae</taxon>
        <taxon>Arctiinae</taxon>
        <taxon>Arctia</taxon>
    </lineage>
</organism>
<evidence type="ECO:0000313" key="2">
    <source>
        <dbReference type="EMBL" id="CAB3226978.1"/>
    </source>
</evidence>
<evidence type="ECO:0000313" key="4">
    <source>
        <dbReference type="Proteomes" id="UP000494106"/>
    </source>
</evidence>
<keyword evidence="4" id="KW-1185">Reference proteome</keyword>
<reference evidence="4 5" key="1">
    <citation type="submission" date="2020-04" db="EMBL/GenBank/DDBJ databases">
        <authorList>
            <person name="Wallbank WR R."/>
            <person name="Pardo Diaz C."/>
            <person name="Kozak K."/>
            <person name="Martin S."/>
            <person name="Jiggins C."/>
            <person name="Moest M."/>
            <person name="Warren A I."/>
            <person name="Byers J.R.P. K."/>
            <person name="Montejo-Kovacevich G."/>
            <person name="Yen C E."/>
        </authorList>
    </citation>
    <scope>NUCLEOTIDE SEQUENCE [LARGE SCALE GENOMIC DNA]</scope>
</reference>
<evidence type="ECO:0000256" key="1">
    <source>
        <dbReference type="SAM" id="SignalP"/>
    </source>
</evidence>
<dbReference type="Proteomes" id="UP000494256">
    <property type="component" value="Unassembled WGS sequence"/>
</dbReference>
<dbReference type="PANTHER" id="PTHR11008:SF32">
    <property type="entry name" value="CIRCADIAN CLOCK-CONTROLLED PROTEIN DAYWAKE-RELATED"/>
    <property type="match status" value="1"/>
</dbReference>
<dbReference type="PANTHER" id="PTHR11008">
    <property type="entry name" value="PROTEIN TAKEOUT-LIKE PROTEIN"/>
    <property type="match status" value="1"/>
</dbReference>
<dbReference type="InterPro" id="IPR010562">
    <property type="entry name" value="Haemolymph_juvenile_hormone-bd"/>
</dbReference>
<sequence length="261" mass="28846">MFRQIVVLFLLCFISNNSISAYSFYKKGNCGITDSECLSAYYQNVIQKAAESGIPEIGIPILDPYAVKNLNVTVLGLIKVNIPEGTVKGLKTCHSNRFNLDLENKISSVEYVCETINIEGKYNLEPTDVLKVFIGGIDIHGKGVASLKIENVQINLDIPIEVKESEDHEVHAVFDYKGITYTYEVLGKVTLNADSLYVGSQDISTVAVNIFNENWKSLIKLLGRSIVDLALDVFGENANKYSAAVPLKEIISDDLSVYVTH</sequence>
<gene>
    <name evidence="3" type="ORF">APLA_LOCUS14862</name>
    <name evidence="2" type="ORF">APLA_LOCUS3172</name>
</gene>
<accession>A0A8S0Z3D5</accession>
<protein>
    <submittedName>
        <fullName evidence="2">Uncharacterized protein</fullName>
    </submittedName>
</protein>
<feature type="signal peptide" evidence="1">
    <location>
        <begin position="1"/>
        <end position="21"/>
    </location>
</feature>
<proteinExistence type="predicted"/>
<feature type="chain" id="PRO_5036272890" evidence="1">
    <location>
        <begin position="22"/>
        <end position="261"/>
    </location>
</feature>
<evidence type="ECO:0000313" key="3">
    <source>
        <dbReference type="EMBL" id="CAB3254667.1"/>
    </source>
</evidence>
<comment type="caution">
    <text evidence="2">The sequence shown here is derived from an EMBL/GenBank/DDBJ whole genome shotgun (WGS) entry which is preliminary data.</text>
</comment>
<dbReference type="Pfam" id="PF06585">
    <property type="entry name" value="JHBP"/>
    <property type="match status" value="1"/>
</dbReference>
<name>A0A8S0Z3D5_ARCPL</name>
<keyword evidence="1" id="KW-0732">Signal</keyword>